<dbReference type="Gene3D" id="2.30.130.110">
    <property type="match status" value="1"/>
</dbReference>
<dbReference type="PANTHER" id="PTHR30536:SF5">
    <property type="entry name" value="ALTRONATE DEHYDRATASE"/>
    <property type="match status" value="1"/>
</dbReference>
<gene>
    <name evidence="3" type="ORF">KHM83_04525</name>
</gene>
<dbReference type="InterPro" id="IPR013974">
    <property type="entry name" value="SAF"/>
</dbReference>
<evidence type="ECO:0000256" key="1">
    <source>
        <dbReference type="ARBA" id="ARBA00023239"/>
    </source>
</evidence>
<dbReference type="InterPro" id="IPR052172">
    <property type="entry name" value="UxaA_altronate/galactarate_dh"/>
</dbReference>
<comment type="caution">
    <text evidence="3">The sequence shown here is derived from an EMBL/GenBank/DDBJ whole genome shotgun (WGS) entry which is preliminary data.</text>
</comment>
<evidence type="ECO:0000313" key="4">
    <source>
        <dbReference type="Proteomes" id="UP000746471"/>
    </source>
</evidence>
<keyword evidence="4" id="KW-1185">Reference proteome</keyword>
<organism evidence="3 4">
    <name type="scientific">Fusibacter paucivorans</name>
    <dbReference type="NCBI Taxonomy" id="76009"/>
    <lineage>
        <taxon>Bacteria</taxon>
        <taxon>Bacillati</taxon>
        <taxon>Bacillota</taxon>
        <taxon>Clostridia</taxon>
        <taxon>Eubacteriales</taxon>
        <taxon>Eubacteriales Family XII. Incertae Sedis</taxon>
        <taxon>Fusibacter</taxon>
    </lineage>
</organism>
<evidence type="ECO:0000259" key="2">
    <source>
        <dbReference type="SMART" id="SM00858"/>
    </source>
</evidence>
<reference evidence="3 4" key="1">
    <citation type="submission" date="2021-05" db="EMBL/GenBank/DDBJ databases">
        <title>Fusibacter ferrireducens sp. nov., an anaerobic, sulfur- and Fe-reducing bacterium isolated from the mangrove sediment.</title>
        <authorList>
            <person name="Qiu D."/>
        </authorList>
    </citation>
    <scope>NUCLEOTIDE SEQUENCE [LARGE SCALE GENOMIC DNA]</scope>
    <source>
        <strain evidence="3 4">DSM 12116</strain>
    </source>
</reference>
<dbReference type="PANTHER" id="PTHR30536">
    <property type="entry name" value="ALTRONATE/GALACTARATE DEHYDRATASE"/>
    <property type="match status" value="1"/>
</dbReference>
<dbReference type="SMART" id="SM00858">
    <property type="entry name" value="SAF"/>
    <property type="match status" value="1"/>
</dbReference>
<evidence type="ECO:0000313" key="3">
    <source>
        <dbReference type="EMBL" id="MBS7525942.1"/>
    </source>
</evidence>
<dbReference type="Pfam" id="PF08666">
    <property type="entry name" value="SAF"/>
    <property type="match status" value="1"/>
</dbReference>
<dbReference type="Proteomes" id="UP000746471">
    <property type="component" value="Unassembled WGS sequence"/>
</dbReference>
<keyword evidence="1" id="KW-0456">Lyase</keyword>
<feature type="domain" description="SAF" evidence="2">
    <location>
        <begin position="12"/>
        <end position="87"/>
    </location>
</feature>
<dbReference type="InterPro" id="IPR044144">
    <property type="entry name" value="SAF_UxaA/GarD"/>
</dbReference>
<dbReference type="CDD" id="cd11613">
    <property type="entry name" value="SAF_AH_GD"/>
    <property type="match status" value="1"/>
</dbReference>
<proteinExistence type="predicted"/>
<dbReference type="GO" id="GO:0016787">
    <property type="term" value="F:hydrolase activity"/>
    <property type="evidence" value="ECO:0007669"/>
    <property type="project" value="UniProtKB-KW"/>
</dbReference>
<dbReference type="RefSeq" id="WP_213235728.1">
    <property type="nucleotide sequence ID" value="NZ_JAHBCL010000006.1"/>
</dbReference>
<keyword evidence="3" id="KW-0378">Hydrolase</keyword>
<accession>A0ABS5PLY7</accession>
<protein>
    <submittedName>
        <fullName evidence="3">UxaA family hydrolase</fullName>
    </submittedName>
</protein>
<dbReference type="EMBL" id="JAHBCL010000006">
    <property type="protein sequence ID" value="MBS7525942.1"/>
    <property type="molecule type" value="Genomic_DNA"/>
</dbReference>
<name>A0ABS5PLY7_9FIRM</name>
<sequence>MKTNTVLLNQRDNVVTATQDIAAGEAVIFFFDNKLKSINAIEAIPAWNKVAIEDIAEQSPIVKYGEIIGASLQKITKGAYVSHLNIESLPRDYDKEMR</sequence>